<keyword evidence="2" id="KW-1133">Transmembrane helix</keyword>
<name>A0A6S8ZP55_9STRA</name>
<evidence type="ECO:0000256" key="1">
    <source>
        <dbReference type="SAM" id="MobiDB-lite"/>
    </source>
</evidence>
<feature type="compositionally biased region" description="Basic and acidic residues" evidence="1">
    <location>
        <begin position="91"/>
        <end position="102"/>
    </location>
</feature>
<feature type="compositionally biased region" description="Acidic residues" evidence="1">
    <location>
        <begin position="80"/>
        <end position="90"/>
    </location>
</feature>
<dbReference type="EMBL" id="HBNS01021321">
    <property type="protein sequence ID" value="CAE4611042.1"/>
    <property type="molecule type" value="Transcribed_RNA"/>
</dbReference>
<feature type="region of interest" description="Disordered" evidence="1">
    <location>
        <begin position="71"/>
        <end position="102"/>
    </location>
</feature>
<sequence>MATNRLGRNLILSSFLATLSYVPFEYVAKFTLLLCAITFIFDPFPPFSRLVALGSVVVVLGLTKLERNWRMMNDSGDGGEMNEENEEENKDEGLVNAHDKND</sequence>
<keyword evidence="2" id="KW-0812">Transmembrane</keyword>
<evidence type="ECO:0000313" key="3">
    <source>
        <dbReference type="EMBL" id="CAE4611042.1"/>
    </source>
</evidence>
<accession>A0A6S8ZP55</accession>
<evidence type="ECO:0000256" key="2">
    <source>
        <dbReference type="SAM" id="Phobius"/>
    </source>
</evidence>
<feature type="transmembrane region" description="Helical" evidence="2">
    <location>
        <begin position="47"/>
        <end position="65"/>
    </location>
</feature>
<proteinExistence type="predicted"/>
<feature type="transmembrane region" description="Helical" evidence="2">
    <location>
        <begin position="21"/>
        <end position="41"/>
    </location>
</feature>
<dbReference type="AlphaFoldDB" id="A0A6S8ZP55"/>
<protein>
    <submittedName>
        <fullName evidence="3">Uncharacterized protein</fullName>
    </submittedName>
</protein>
<keyword evidence="2" id="KW-0472">Membrane</keyword>
<organism evidence="3">
    <name type="scientific">Ditylum brightwellii</name>
    <dbReference type="NCBI Taxonomy" id="49249"/>
    <lineage>
        <taxon>Eukaryota</taxon>
        <taxon>Sar</taxon>
        <taxon>Stramenopiles</taxon>
        <taxon>Ochrophyta</taxon>
        <taxon>Bacillariophyta</taxon>
        <taxon>Mediophyceae</taxon>
        <taxon>Lithodesmiophycidae</taxon>
        <taxon>Lithodesmiales</taxon>
        <taxon>Lithodesmiaceae</taxon>
        <taxon>Ditylum</taxon>
    </lineage>
</organism>
<reference evidence="3" key="1">
    <citation type="submission" date="2021-01" db="EMBL/GenBank/DDBJ databases">
        <authorList>
            <person name="Corre E."/>
            <person name="Pelletier E."/>
            <person name="Niang G."/>
            <person name="Scheremetjew M."/>
            <person name="Finn R."/>
            <person name="Kale V."/>
            <person name="Holt S."/>
            <person name="Cochrane G."/>
            <person name="Meng A."/>
            <person name="Brown T."/>
            <person name="Cohen L."/>
        </authorList>
    </citation>
    <scope>NUCLEOTIDE SEQUENCE</scope>
    <source>
        <strain evidence="3">GSO104</strain>
    </source>
</reference>
<gene>
    <name evidence="3" type="ORF">DBRI00130_LOCUS16897</name>
</gene>